<evidence type="ECO:0000256" key="12">
    <source>
        <dbReference type="ARBA" id="ARBA00023286"/>
    </source>
</evidence>
<gene>
    <name evidence="18" type="primary">Grik2_5</name>
    <name evidence="18" type="ORF">FJT64_001274</name>
</gene>
<dbReference type="SUPFAM" id="SSF53850">
    <property type="entry name" value="Periplasmic binding protein-like II"/>
    <property type="match status" value="1"/>
</dbReference>
<dbReference type="Proteomes" id="UP000440578">
    <property type="component" value="Unassembled WGS sequence"/>
</dbReference>
<dbReference type="GO" id="GO:0045211">
    <property type="term" value="C:postsynaptic membrane"/>
    <property type="evidence" value="ECO:0007669"/>
    <property type="project" value="UniProtKB-SubCell"/>
</dbReference>
<comment type="similarity">
    <text evidence="2">Belongs to the glutamate-gated ion channel (TC 1.A.10.1) family.</text>
</comment>
<dbReference type="FunFam" id="3.40.190.10:FF:000210">
    <property type="entry name" value="Glutamate receptor ionotropic, kainate 1"/>
    <property type="match status" value="1"/>
</dbReference>
<evidence type="ECO:0000313" key="18">
    <source>
        <dbReference type="EMBL" id="KAF0289448.1"/>
    </source>
</evidence>
<keyword evidence="3" id="KW-0813">Transport</keyword>
<evidence type="ECO:0000256" key="1">
    <source>
        <dbReference type="ARBA" id="ARBA00004141"/>
    </source>
</evidence>
<dbReference type="SUPFAM" id="SSF53822">
    <property type="entry name" value="Periplasmic binding protein-like I"/>
    <property type="match status" value="1"/>
</dbReference>
<evidence type="ECO:0000256" key="2">
    <source>
        <dbReference type="ARBA" id="ARBA00008685"/>
    </source>
</evidence>
<dbReference type="Pfam" id="PF01094">
    <property type="entry name" value="ANF_receptor"/>
    <property type="match status" value="1"/>
</dbReference>
<evidence type="ECO:0000256" key="8">
    <source>
        <dbReference type="ARBA" id="ARBA00023136"/>
    </source>
</evidence>
<feature type="transmembrane region" description="Helical" evidence="15">
    <location>
        <begin position="589"/>
        <end position="608"/>
    </location>
</feature>
<protein>
    <submittedName>
        <fullName evidence="18">Glutamate receptor ionotropic, kainate 2</fullName>
    </submittedName>
</protein>
<accession>A0A6A4VGG5</accession>
<dbReference type="InterPro" id="IPR001828">
    <property type="entry name" value="ANF_lig-bd_rcpt"/>
</dbReference>
<evidence type="ECO:0000256" key="3">
    <source>
        <dbReference type="ARBA" id="ARBA00022448"/>
    </source>
</evidence>
<keyword evidence="13" id="KW-0407">Ion channel</keyword>
<keyword evidence="5 15" id="KW-1133">Transmembrane helix</keyword>
<sequence>MSAVCLTVPVLSAAVGLFDSGSARQAAAFRYAVDRVNADPTVLPNVRLVASIQRIPLLDSFQASKRVCALMEQGVAAIFGPQTASTSAHVQSICDAMEMPHIETRWDYRLKRDDYSVNVHPHPASLSKVRGEGYGRSRIPFQAYESLIRYWNWKTFTVIYEDIDGLVRLQEVLKAPSSSEFKITLRQLPADSTDYRPLLKRIKKSGNTRIVLDCRLLVLRPILDQALEIGMMNQYFSYLITSLDVHSVDLEAFRHLGTNITALRLVDPAQAVASDLLQDWLQDPLPAHNGWPTLLPTGQRPGGQVRHLTDQRPGGQPPPPIFSGSHLNLSSILTETALMYDAVRVFAHALHAFNEKLTVRPLSCQAENSWAEGNSLVNFIKLVRTGGLTGTIEFDREGFRTEFTLDIVELLQDGLKKVGYWTLASGANYTRSYGEKIREIEHSLWNKTLKVIMALNEPYVMMVNESDPTLTGNARFEGFCVDLVNEIARLRNFSVEFDLVEGGSYGGIDPVTGKASGMVKALLEQVRTICAERAKADLAITDLSITYEREQVLDFSMPWMTLGIGILYKKPTNEPPPLFSFLAPLSLEVWLYMATAYLGVSVLLFILARFSPYEWDNPHPCREDPDVLENQFSLLNSLWFTIGSLMQQGSDIAPK</sequence>
<dbReference type="InterPro" id="IPR019594">
    <property type="entry name" value="Glu/Gly-bd"/>
</dbReference>
<keyword evidence="11" id="KW-0628">Postsynaptic cell membrane</keyword>
<dbReference type="Pfam" id="PF10613">
    <property type="entry name" value="Lig_chan-Glu_bd"/>
    <property type="match status" value="1"/>
</dbReference>
<proteinExistence type="inferred from homology"/>
<evidence type="ECO:0000256" key="10">
    <source>
        <dbReference type="ARBA" id="ARBA00023180"/>
    </source>
</evidence>
<keyword evidence="6" id="KW-0770">Synapse</keyword>
<dbReference type="SMART" id="SM00918">
    <property type="entry name" value="Lig_chan-Glu_bd"/>
    <property type="match status" value="1"/>
</dbReference>
<dbReference type="AlphaFoldDB" id="A0A6A4VGG5"/>
<evidence type="ECO:0000256" key="11">
    <source>
        <dbReference type="ARBA" id="ARBA00023257"/>
    </source>
</evidence>
<name>A0A6A4VGG5_AMPAM</name>
<keyword evidence="10" id="KW-0325">Glycoprotein</keyword>
<dbReference type="OrthoDB" id="5984008at2759"/>
<evidence type="ECO:0000259" key="16">
    <source>
        <dbReference type="SMART" id="SM00079"/>
    </source>
</evidence>
<evidence type="ECO:0000256" key="14">
    <source>
        <dbReference type="ARBA" id="ARBA00034100"/>
    </source>
</evidence>
<evidence type="ECO:0000256" key="4">
    <source>
        <dbReference type="ARBA" id="ARBA00022692"/>
    </source>
</evidence>
<dbReference type="GO" id="GO:0015276">
    <property type="term" value="F:ligand-gated monoatomic ion channel activity"/>
    <property type="evidence" value="ECO:0007669"/>
    <property type="project" value="InterPro"/>
</dbReference>
<dbReference type="InterPro" id="IPR028082">
    <property type="entry name" value="Peripla_BP_I"/>
</dbReference>
<evidence type="ECO:0000256" key="7">
    <source>
        <dbReference type="ARBA" id="ARBA00023065"/>
    </source>
</evidence>
<keyword evidence="8 15" id="KW-0472">Membrane</keyword>
<evidence type="ECO:0000256" key="9">
    <source>
        <dbReference type="ARBA" id="ARBA00023170"/>
    </source>
</evidence>
<dbReference type="InterPro" id="IPR015683">
    <property type="entry name" value="Ionotropic_Glu_rcpt"/>
</dbReference>
<dbReference type="InterPro" id="IPR001320">
    <property type="entry name" value="Iontro_rcpt_C"/>
</dbReference>
<keyword evidence="4 15" id="KW-0812">Transmembrane</keyword>
<dbReference type="SMART" id="SM00079">
    <property type="entry name" value="PBPe"/>
    <property type="match status" value="1"/>
</dbReference>
<reference evidence="18 19" key="1">
    <citation type="submission" date="2019-07" db="EMBL/GenBank/DDBJ databases">
        <title>Draft genome assembly of a fouling barnacle, Amphibalanus amphitrite (Darwin, 1854): The first reference genome for Thecostraca.</title>
        <authorList>
            <person name="Kim W."/>
        </authorList>
    </citation>
    <scope>NUCLEOTIDE SEQUENCE [LARGE SCALE GENOMIC DNA]</scope>
    <source>
        <strain evidence="18">SNU_AA5</strain>
        <tissue evidence="18">Soma without cirri and trophi</tissue>
    </source>
</reference>
<feature type="domain" description="Ionotropic glutamate receptor L-glutamate and glycine-binding" evidence="17">
    <location>
        <begin position="458"/>
        <end position="524"/>
    </location>
</feature>
<evidence type="ECO:0000259" key="17">
    <source>
        <dbReference type="SMART" id="SM00918"/>
    </source>
</evidence>
<dbReference type="EMBL" id="VIIS01002031">
    <property type="protein sequence ID" value="KAF0289448.1"/>
    <property type="molecule type" value="Genomic_DNA"/>
</dbReference>
<dbReference type="Gene3D" id="3.40.190.10">
    <property type="entry name" value="Periplasmic binding protein-like II"/>
    <property type="match status" value="1"/>
</dbReference>
<comment type="subcellular location">
    <subcellularLocation>
        <location evidence="1">Membrane</location>
        <topology evidence="1">Multi-pass membrane protein</topology>
    </subcellularLocation>
    <subcellularLocation>
        <location evidence="14">Postsynaptic cell membrane</location>
    </subcellularLocation>
</comment>
<evidence type="ECO:0000256" key="6">
    <source>
        <dbReference type="ARBA" id="ARBA00023018"/>
    </source>
</evidence>
<evidence type="ECO:0000256" key="13">
    <source>
        <dbReference type="ARBA" id="ARBA00023303"/>
    </source>
</evidence>
<keyword evidence="9 18" id="KW-0675">Receptor</keyword>
<dbReference type="Gene3D" id="1.10.287.70">
    <property type="match status" value="1"/>
</dbReference>
<dbReference type="CDD" id="cd06382">
    <property type="entry name" value="PBP1_iGluR_Kainate"/>
    <property type="match status" value="1"/>
</dbReference>
<comment type="caution">
    <text evidence="18">The sequence shown here is derived from an EMBL/GenBank/DDBJ whole genome shotgun (WGS) entry which is preliminary data.</text>
</comment>
<dbReference type="Pfam" id="PF00060">
    <property type="entry name" value="Lig_chan"/>
    <property type="match status" value="1"/>
</dbReference>
<evidence type="ECO:0000313" key="19">
    <source>
        <dbReference type="Proteomes" id="UP000440578"/>
    </source>
</evidence>
<keyword evidence="12" id="KW-1071">Ligand-gated ion channel</keyword>
<feature type="domain" description="Ionotropic glutamate receptor C-terminal" evidence="16">
    <location>
        <begin position="448"/>
        <end position="654"/>
    </location>
</feature>
<dbReference type="FunFam" id="1.10.287.70:FF:000134">
    <property type="entry name" value="Glutamate receptor, ionotropic kainate"/>
    <property type="match status" value="1"/>
</dbReference>
<keyword evidence="7" id="KW-0406">Ion transport</keyword>
<evidence type="ECO:0000256" key="15">
    <source>
        <dbReference type="SAM" id="Phobius"/>
    </source>
</evidence>
<organism evidence="18 19">
    <name type="scientific">Amphibalanus amphitrite</name>
    <name type="common">Striped barnacle</name>
    <name type="synonym">Balanus amphitrite</name>
    <dbReference type="NCBI Taxonomy" id="1232801"/>
    <lineage>
        <taxon>Eukaryota</taxon>
        <taxon>Metazoa</taxon>
        <taxon>Ecdysozoa</taxon>
        <taxon>Arthropoda</taxon>
        <taxon>Crustacea</taxon>
        <taxon>Multicrustacea</taxon>
        <taxon>Cirripedia</taxon>
        <taxon>Thoracica</taxon>
        <taxon>Thoracicalcarea</taxon>
        <taxon>Balanomorpha</taxon>
        <taxon>Balanoidea</taxon>
        <taxon>Balanidae</taxon>
        <taxon>Amphibalaninae</taxon>
        <taxon>Amphibalanus</taxon>
    </lineage>
</organism>
<evidence type="ECO:0000256" key="5">
    <source>
        <dbReference type="ARBA" id="ARBA00022989"/>
    </source>
</evidence>
<dbReference type="Gene3D" id="3.40.50.2300">
    <property type="match status" value="2"/>
</dbReference>
<dbReference type="PANTHER" id="PTHR18966">
    <property type="entry name" value="IONOTROPIC GLUTAMATE RECEPTOR"/>
    <property type="match status" value="1"/>
</dbReference>
<keyword evidence="19" id="KW-1185">Reference proteome</keyword>